<evidence type="ECO:0000313" key="2">
    <source>
        <dbReference type="Proteomes" id="UP000320300"/>
    </source>
</evidence>
<protein>
    <submittedName>
        <fullName evidence="1">Uncharacterized protein</fullName>
    </submittedName>
</protein>
<organism evidence="1 2">
    <name type="scientific">Pedobacter westerhofensis</name>
    <dbReference type="NCBI Taxonomy" id="425512"/>
    <lineage>
        <taxon>Bacteria</taxon>
        <taxon>Pseudomonadati</taxon>
        <taxon>Bacteroidota</taxon>
        <taxon>Sphingobacteriia</taxon>
        <taxon>Sphingobacteriales</taxon>
        <taxon>Sphingobacteriaceae</taxon>
        <taxon>Pedobacter</taxon>
    </lineage>
</organism>
<sequence>MLFQVNAMTLFCSPPANGAVDLCRRNAKHDCKECSHKELARHLKMGSEEGIKWHDNSEVYSDRR</sequence>
<gene>
    <name evidence="1" type="ORF">SAMN06265348_12618</name>
</gene>
<keyword evidence="2" id="KW-1185">Reference proteome</keyword>
<evidence type="ECO:0000313" key="1">
    <source>
        <dbReference type="EMBL" id="SMO99768.1"/>
    </source>
</evidence>
<name>A0A521FUC3_9SPHI</name>
<reference evidence="1 2" key="1">
    <citation type="submission" date="2017-05" db="EMBL/GenBank/DDBJ databases">
        <authorList>
            <person name="Varghese N."/>
            <person name="Submissions S."/>
        </authorList>
    </citation>
    <scope>NUCLEOTIDE SEQUENCE [LARGE SCALE GENOMIC DNA]</scope>
    <source>
        <strain evidence="1 2">DSM 19036</strain>
    </source>
</reference>
<dbReference type="AlphaFoldDB" id="A0A521FUC3"/>
<dbReference type="EMBL" id="FXTN01000026">
    <property type="protein sequence ID" value="SMO99768.1"/>
    <property type="molecule type" value="Genomic_DNA"/>
</dbReference>
<dbReference type="Proteomes" id="UP000320300">
    <property type="component" value="Unassembled WGS sequence"/>
</dbReference>
<proteinExistence type="predicted"/>
<accession>A0A521FUC3</accession>